<evidence type="ECO:0000313" key="3">
    <source>
        <dbReference type="EMBL" id="TIX52074.1"/>
    </source>
</evidence>
<evidence type="ECO:0000259" key="2">
    <source>
        <dbReference type="Pfam" id="PF07883"/>
    </source>
</evidence>
<evidence type="ECO:0000256" key="1">
    <source>
        <dbReference type="ARBA" id="ARBA00022723"/>
    </source>
</evidence>
<keyword evidence="4" id="KW-1185">Reference proteome</keyword>
<dbReference type="OrthoDB" id="5290459at2"/>
<gene>
    <name evidence="3" type="ORF">E5222_00690</name>
</gene>
<dbReference type="InterPro" id="IPR014710">
    <property type="entry name" value="RmlC-like_jellyroll"/>
</dbReference>
<dbReference type="InterPro" id="IPR051610">
    <property type="entry name" value="GPI/OXD"/>
</dbReference>
<dbReference type="InterPro" id="IPR011051">
    <property type="entry name" value="RmlC_Cupin_sf"/>
</dbReference>
<dbReference type="GO" id="GO:0046872">
    <property type="term" value="F:metal ion binding"/>
    <property type="evidence" value="ECO:0007669"/>
    <property type="project" value="UniProtKB-KW"/>
</dbReference>
<dbReference type="AlphaFoldDB" id="A0A4T3F6K2"/>
<proteinExistence type="predicted"/>
<dbReference type="Gene3D" id="2.60.120.10">
    <property type="entry name" value="Jelly Rolls"/>
    <property type="match status" value="1"/>
</dbReference>
<organism evidence="3 4">
    <name type="scientific">Alteraurantiacibacter aquimixticola</name>
    <dbReference type="NCBI Taxonomy" id="2489173"/>
    <lineage>
        <taxon>Bacteria</taxon>
        <taxon>Pseudomonadati</taxon>
        <taxon>Pseudomonadota</taxon>
        <taxon>Alphaproteobacteria</taxon>
        <taxon>Sphingomonadales</taxon>
        <taxon>Erythrobacteraceae</taxon>
        <taxon>Alteraurantiacibacter</taxon>
    </lineage>
</organism>
<keyword evidence="1" id="KW-0479">Metal-binding</keyword>
<reference evidence="3 4" key="1">
    <citation type="submission" date="2019-04" db="EMBL/GenBank/DDBJ databases">
        <title>Altererythrobacter aquimixticola sp. nov., isolated from sediment of junction between the ocean and a freshwater spring.</title>
        <authorList>
            <person name="Yoon J.-H."/>
        </authorList>
    </citation>
    <scope>NUCLEOTIDE SEQUENCE [LARGE SCALE GENOMIC DNA]</scope>
    <source>
        <strain evidence="3 4">SSKS-13</strain>
    </source>
</reference>
<dbReference type="RefSeq" id="WP_136692859.1">
    <property type="nucleotide sequence ID" value="NZ_SSHH01000001.1"/>
</dbReference>
<feature type="domain" description="Cupin type-2" evidence="2">
    <location>
        <begin position="46"/>
        <end position="117"/>
    </location>
</feature>
<dbReference type="Proteomes" id="UP000309389">
    <property type="component" value="Unassembled WGS sequence"/>
</dbReference>
<accession>A0A4T3F6K2</accession>
<protein>
    <submittedName>
        <fullName evidence="3">Cupin domain-containing protein</fullName>
    </submittedName>
</protein>
<dbReference type="SUPFAM" id="SSF51182">
    <property type="entry name" value="RmlC-like cupins"/>
    <property type="match status" value="1"/>
</dbReference>
<dbReference type="InterPro" id="IPR013096">
    <property type="entry name" value="Cupin_2"/>
</dbReference>
<evidence type="ECO:0000313" key="4">
    <source>
        <dbReference type="Proteomes" id="UP000309389"/>
    </source>
</evidence>
<sequence>MPKLDLDAIDAVNRTGYPPPHDKAVEGRWQRRFATASGLTRLGANHVVLKPGAWTSQRHWHDHADELVVMLEGEAVLVEDEGETVLGPGDIAVFPGGVPNGHVIQNRSDSDCVLLAVSAGHEEDSGEYSDIDMRFGPEGFTHKDGTPY</sequence>
<dbReference type="PANTHER" id="PTHR35848:SF9">
    <property type="entry name" value="SLL1358 PROTEIN"/>
    <property type="match status" value="1"/>
</dbReference>
<dbReference type="PANTHER" id="PTHR35848">
    <property type="entry name" value="OXALATE-BINDING PROTEIN"/>
    <property type="match status" value="1"/>
</dbReference>
<dbReference type="EMBL" id="SSHH01000001">
    <property type="protein sequence ID" value="TIX52074.1"/>
    <property type="molecule type" value="Genomic_DNA"/>
</dbReference>
<comment type="caution">
    <text evidence="3">The sequence shown here is derived from an EMBL/GenBank/DDBJ whole genome shotgun (WGS) entry which is preliminary data.</text>
</comment>
<dbReference type="CDD" id="cd02224">
    <property type="entry name" value="cupin_SPO2919-like"/>
    <property type="match status" value="1"/>
</dbReference>
<dbReference type="Pfam" id="PF07883">
    <property type="entry name" value="Cupin_2"/>
    <property type="match status" value="1"/>
</dbReference>
<name>A0A4T3F6K2_9SPHN</name>